<dbReference type="Proteomes" id="UP001174936">
    <property type="component" value="Unassembled WGS sequence"/>
</dbReference>
<reference evidence="1" key="1">
    <citation type="submission" date="2023-06" db="EMBL/GenBank/DDBJ databases">
        <title>Genome-scale phylogeny and comparative genomics of the fungal order Sordariales.</title>
        <authorList>
            <consortium name="Lawrence Berkeley National Laboratory"/>
            <person name="Hensen N."/>
            <person name="Bonometti L."/>
            <person name="Westerberg I."/>
            <person name="Brannstrom I.O."/>
            <person name="Guillou S."/>
            <person name="Cros-Aarteil S."/>
            <person name="Calhoun S."/>
            <person name="Haridas S."/>
            <person name="Kuo A."/>
            <person name="Mondo S."/>
            <person name="Pangilinan J."/>
            <person name="Riley R."/>
            <person name="Labutti K."/>
            <person name="Andreopoulos B."/>
            <person name="Lipzen A."/>
            <person name="Chen C."/>
            <person name="Yanf M."/>
            <person name="Daum C."/>
            <person name="Ng V."/>
            <person name="Clum A."/>
            <person name="Steindorff A."/>
            <person name="Ohm R."/>
            <person name="Martin F."/>
            <person name="Silar P."/>
            <person name="Natvig D."/>
            <person name="Lalanne C."/>
            <person name="Gautier V."/>
            <person name="Ament-Velasquez S.L."/>
            <person name="Kruys A."/>
            <person name="Hutchinson M.I."/>
            <person name="Powell A.J."/>
            <person name="Barry K."/>
            <person name="Miller A.N."/>
            <person name="Grigoriev I.V."/>
            <person name="Debuchy R."/>
            <person name="Gladieux P."/>
            <person name="Thoren M.H."/>
            <person name="Johannesson H."/>
        </authorList>
    </citation>
    <scope>NUCLEOTIDE SEQUENCE</scope>
    <source>
        <strain evidence="1">SMH2532-1</strain>
    </source>
</reference>
<sequence>MWAMFRKSFNVEFDGFPSPKNPGAMKPFPPTEETAAEFNVKDSYYNMMDRQSGTRPFVGDAGYFGLVPELTEHGDIVVLLKNAKLPYVLRKKANGKHAGKYELVGEAYVHGVMYGEYLAGNPEFVQFELV</sequence>
<organism evidence="1 2">
    <name type="scientific">Cercophora newfieldiana</name>
    <dbReference type="NCBI Taxonomy" id="92897"/>
    <lineage>
        <taxon>Eukaryota</taxon>
        <taxon>Fungi</taxon>
        <taxon>Dikarya</taxon>
        <taxon>Ascomycota</taxon>
        <taxon>Pezizomycotina</taxon>
        <taxon>Sordariomycetes</taxon>
        <taxon>Sordariomycetidae</taxon>
        <taxon>Sordariales</taxon>
        <taxon>Lasiosphaeriaceae</taxon>
        <taxon>Cercophora</taxon>
    </lineage>
</organism>
<dbReference type="Pfam" id="PF26639">
    <property type="entry name" value="Het-6_barrel"/>
    <property type="match status" value="1"/>
</dbReference>
<protein>
    <submittedName>
        <fullName evidence="1">Uncharacterized protein</fullName>
    </submittedName>
</protein>
<evidence type="ECO:0000313" key="1">
    <source>
        <dbReference type="EMBL" id="KAK0642992.1"/>
    </source>
</evidence>
<dbReference type="EMBL" id="JAULSV010000005">
    <property type="protein sequence ID" value="KAK0642992.1"/>
    <property type="molecule type" value="Genomic_DNA"/>
</dbReference>
<name>A0AA39XZ55_9PEZI</name>
<keyword evidence="2" id="KW-1185">Reference proteome</keyword>
<accession>A0AA39XZ55</accession>
<evidence type="ECO:0000313" key="2">
    <source>
        <dbReference type="Proteomes" id="UP001174936"/>
    </source>
</evidence>
<comment type="caution">
    <text evidence="1">The sequence shown here is derived from an EMBL/GenBank/DDBJ whole genome shotgun (WGS) entry which is preliminary data.</text>
</comment>
<proteinExistence type="predicted"/>
<dbReference type="AlphaFoldDB" id="A0AA39XZ55"/>
<gene>
    <name evidence="1" type="ORF">B0T16DRAFT_459186</name>
</gene>